<sequence>MRKYLLNPGILTSIAGILPVIRNSTTSHSKFRTIAAWAAWAGTLTAAIASVREASEEHEAELRQQQSRR</sequence>
<keyword evidence="2" id="KW-1185">Reference proteome</keyword>
<dbReference type="RefSeq" id="WP_066058563.1">
    <property type="nucleotide sequence ID" value="NZ_JBHUNF010000004.1"/>
</dbReference>
<protein>
    <submittedName>
        <fullName evidence="1">Uncharacterized protein</fullName>
    </submittedName>
</protein>
<evidence type="ECO:0000313" key="1">
    <source>
        <dbReference type="EMBL" id="MFD2675361.1"/>
    </source>
</evidence>
<gene>
    <name evidence="1" type="ORF">ACFSUQ_08665</name>
</gene>
<proteinExistence type="predicted"/>
<name>A0ABW5RJT2_9MICO</name>
<reference evidence="2" key="1">
    <citation type="journal article" date="2019" name="Int. J. Syst. Evol. Microbiol.">
        <title>The Global Catalogue of Microorganisms (GCM) 10K type strain sequencing project: providing services to taxonomists for standard genome sequencing and annotation.</title>
        <authorList>
            <consortium name="The Broad Institute Genomics Platform"/>
            <consortium name="The Broad Institute Genome Sequencing Center for Infectious Disease"/>
            <person name="Wu L."/>
            <person name="Ma J."/>
        </authorList>
    </citation>
    <scope>NUCLEOTIDE SEQUENCE [LARGE SCALE GENOMIC DNA]</scope>
    <source>
        <strain evidence="2">TISTR 1511</strain>
    </source>
</reference>
<dbReference type="Proteomes" id="UP001597453">
    <property type="component" value="Unassembled WGS sequence"/>
</dbReference>
<evidence type="ECO:0000313" key="2">
    <source>
        <dbReference type="Proteomes" id="UP001597453"/>
    </source>
</evidence>
<accession>A0ABW5RJT2</accession>
<organism evidence="1 2">
    <name type="scientific">Gulosibacter bifidus</name>
    <dbReference type="NCBI Taxonomy" id="272239"/>
    <lineage>
        <taxon>Bacteria</taxon>
        <taxon>Bacillati</taxon>
        <taxon>Actinomycetota</taxon>
        <taxon>Actinomycetes</taxon>
        <taxon>Micrococcales</taxon>
        <taxon>Microbacteriaceae</taxon>
        <taxon>Gulosibacter</taxon>
    </lineage>
</organism>
<comment type="caution">
    <text evidence="1">The sequence shown here is derived from an EMBL/GenBank/DDBJ whole genome shotgun (WGS) entry which is preliminary data.</text>
</comment>
<dbReference type="EMBL" id="JBHUNF010000004">
    <property type="protein sequence ID" value="MFD2675361.1"/>
    <property type="molecule type" value="Genomic_DNA"/>
</dbReference>